<feature type="transmembrane region" description="Helical" evidence="8">
    <location>
        <begin position="69"/>
        <end position="93"/>
    </location>
</feature>
<evidence type="ECO:0000256" key="1">
    <source>
        <dbReference type="ARBA" id="ARBA00004651"/>
    </source>
</evidence>
<keyword evidence="6 8" id="KW-1133">Transmembrane helix</keyword>
<evidence type="ECO:0000256" key="3">
    <source>
        <dbReference type="ARBA" id="ARBA00022448"/>
    </source>
</evidence>
<dbReference type="STRING" id="69771.A0A1V6P6G9"/>
<comment type="caution">
    <text evidence="9">The sequence shown here is derived from an EMBL/GenBank/DDBJ whole genome shotgun (WGS) entry which is preliminary data.</text>
</comment>
<dbReference type="PANTHER" id="PTHR31686:SF1">
    <property type="entry name" value="SULFITE EFFLUX PUMP SSU1"/>
    <property type="match status" value="1"/>
</dbReference>
<evidence type="ECO:0000256" key="2">
    <source>
        <dbReference type="ARBA" id="ARBA00008566"/>
    </source>
</evidence>
<dbReference type="InterPro" id="IPR051629">
    <property type="entry name" value="Sulfite_efflux_TDT"/>
</dbReference>
<reference evidence="10" key="1">
    <citation type="journal article" date="2017" name="Nat. Microbiol.">
        <title>Global analysis of biosynthetic gene clusters reveals vast potential of secondary metabolite production in Penicillium species.</title>
        <authorList>
            <person name="Nielsen J.C."/>
            <person name="Grijseels S."/>
            <person name="Prigent S."/>
            <person name="Ji B."/>
            <person name="Dainat J."/>
            <person name="Nielsen K.F."/>
            <person name="Frisvad J.C."/>
            <person name="Workman M."/>
            <person name="Nielsen J."/>
        </authorList>
    </citation>
    <scope>NUCLEOTIDE SEQUENCE [LARGE SCALE GENOMIC DNA]</scope>
    <source>
        <strain evidence="10">IBT 11843</strain>
    </source>
</reference>
<evidence type="ECO:0000256" key="8">
    <source>
        <dbReference type="SAM" id="Phobius"/>
    </source>
</evidence>
<dbReference type="PANTHER" id="PTHR31686">
    <property type="match status" value="1"/>
</dbReference>
<keyword evidence="7 8" id="KW-0472">Membrane</keyword>
<accession>A0A1V6P6G9</accession>
<comment type="subcellular location">
    <subcellularLocation>
        <location evidence="1">Cell membrane</location>
        <topology evidence="1">Multi-pass membrane protein</topology>
    </subcellularLocation>
</comment>
<dbReference type="GO" id="GO:0005886">
    <property type="term" value="C:plasma membrane"/>
    <property type="evidence" value="ECO:0007669"/>
    <property type="project" value="UniProtKB-SubCell"/>
</dbReference>
<evidence type="ECO:0000256" key="5">
    <source>
        <dbReference type="ARBA" id="ARBA00022692"/>
    </source>
</evidence>
<evidence type="ECO:0000256" key="4">
    <source>
        <dbReference type="ARBA" id="ARBA00022475"/>
    </source>
</evidence>
<dbReference type="Pfam" id="PF03595">
    <property type="entry name" value="SLAC1"/>
    <property type="match status" value="1"/>
</dbReference>
<protein>
    <submittedName>
        <fullName evidence="9">Uncharacterized protein</fullName>
    </submittedName>
</protein>
<keyword evidence="4" id="KW-1003">Cell membrane</keyword>
<gene>
    <name evidence="9" type="ORF">PENDEC_c020G04374</name>
</gene>
<proteinExistence type="inferred from homology"/>
<evidence type="ECO:0000313" key="10">
    <source>
        <dbReference type="Proteomes" id="UP000191522"/>
    </source>
</evidence>
<dbReference type="OrthoDB" id="1099at2759"/>
<keyword evidence="3" id="KW-0813">Transport</keyword>
<keyword evidence="10" id="KW-1185">Reference proteome</keyword>
<evidence type="ECO:0000256" key="6">
    <source>
        <dbReference type="ARBA" id="ARBA00022989"/>
    </source>
</evidence>
<evidence type="ECO:0000256" key="7">
    <source>
        <dbReference type="ARBA" id="ARBA00023136"/>
    </source>
</evidence>
<keyword evidence="5 8" id="KW-0812">Transmembrane</keyword>
<dbReference type="AlphaFoldDB" id="A0A1V6P6G9"/>
<sequence>MMVMVIYLQRLTLHKLPPKAVIVSVFLPLGPLGQGGYGAMKLGQCARDIFPNTQTLEQSSGATFYTLGFQVALILWSFGLILSVFVVVFWVIVSVGTLKGAVSGKLFHAPCLGDLRVMEEDKDTGKSARFKQSIQPIA</sequence>
<organism evidence="9 10">
    <name type="scientific">Penicillium decumbens</name>
    <dbReference type="NCBI Taxonomy" id="69771"/>
    <lineage>
        <taxon>Eukaryota</taxon>
        <taxon>Fungi</taxon>
        <taxon>Dikarya</taxon>
        <taxon>Ascomycota</taxon>
        <taxon>Pezizomycotina</taxon>
        <taxon>Eurotiomycetes</taxon>
        <taxon>Eurotiomycetidae</taxon>
        <taxon>Eurotiales</taxon>
        <taxon>Aspergillaceae</taxon>
        <taxon>Penicillium</taxon>
    </lineage>
</organism>
<dbReference type="InterPro" id="IPR004695">
    <property type="entry name" value="SLAC1/Mae1/Ssu1/TehA"/>
</dbReference>
<evidence type="ECO:0000313" key="9">
    <source>
        <dbReference type="EMBL" id="OQD72554.1"/>
    </source>
</evidence>
<dbReference type="Gene3D" id="1.50.10.150">
    <property type="entry name" value="Voltage-dependent anion channel"/>
    <property type="match status" value="1"/>
</dbReference>
<dbReference type="Proteomes" id="UP000191522">
    <property type="component" value="Unassembled WGS sequence"/>
</dbReference>
<dbReference type="GO" id="GO:0000319">
    <property type="term" value="F:sulfite transmembrane transporter activity"/>
    <property type="evidence" value="ECO:0007669"/>
    <property type="project" value="TreeGrafter"/>
</dbReference>
<name>A0A1V6P6G9_PENDC</name>
<dbReference type="EMBL" id="MDYL01000020">
    <property type="protein sequence ID" value="OQD72554.1"/>
    <property type="molecule type" value="Genomic_DNA"/>
</dbReference>
<dbReference type="InterPro" id="IPR038665">
    <property type="entry name" value="Voltage-dep_anion_channel_sf"/>
</dbReference>
<comment type="similarity">
    <text evidence="2">Belongs to the tellurite-resistance/dicarboxylate transporter (TDT) family.</text>
</comment>